<proteinExistence type="predicted"/>
<feature type="compositionally biased region" description="Basic and acidic residues" evidence="1">
    <location>
        <begin position="35"/>
        <end position="45"/>
    </location>
</feature>
<reference evidence="2" key="1">
    <citation type="submission" date="2022-03" db="EMBL/GenBank/DDBJ databases">
        <authorList>
            <person name="Lindestad O."/>
        </authorList>
    </citation>
    <scope>NUCLEOTIDE SEQUENCE</scope>
</reference>
<protein>
    <submittedName>
        <fullName evidence="2">Jg24146 protein</fullName>
    </submittedName>
</protein>
<gene>
    <name evidence="2" type="primary">jg24146</name>
    <name evidence="2" type="ORF">PAEG_LOCUS14993</name>
</gene>
<dbReference type="OrthoDB" id="6159439at2759"/>
<evidence type="ECO:0000313" key="2">
    <source>
        <dbReference type="EMBL" id="CAH2237814.1"/>
    </source>
</evidence>
<sequence>MSEINYADKTKTTTIQTPRPSSPRKFFARIYGHLEQPKAKAKESQGSESESSSDVEIGESEGRQSVQVSPVWQPPHPLPLCPRPVLLPHQQLAFGAGLAAFRLIGAKTIKLFRMKWAEHGGPESPKKVDGGHGGRGRPVGRGVRVGVI</sequence>
<dbReference type="AlphaFoldDB" id="A0A8S4RK78"/>
<dbReference type="Proteomes" id="UP000838756">
    <property type="component" value="Unassembled WGS sequence"/>
</dbReference>
<feature type="compositionally biased region" description="Basic and acidic residues" evidence="1">
    <location>
        <begin position="1"/>
        <end position="11"/>
    </location>
</feature>
<dbReference type="EMBL" id="CAKXAJ010025287">
    <property type="protein sequence ID" value="CAH2237814.1"/>
    <property type="molecule type" value="Genomic_DNA"/>
</dbReference>
<keyword evidence="3" id="KW-1185">Reference proteome</keyword>
<evidence type="ECO:0000313" key="3">
    <source>
        <dbReference type="Proteomes" id="UP000838756"/>
    </source>
</evidence>
<feature type="region of interest" description="Disordered" evidence="1">
    <location>
        <begin position="1"/>
        <end position="73"/>
    </location>
</feature>
<organism evidence="2 3">
    <name type="scientific">Pararge aegeria aegeria</name>
    <dbReference type="NCBI Taxonomy" id="348720"/>
    <lineage>
        <taxon>Eukaryota</taxon>
        <taxon>Metazoa</taxon>
        <taxon>Ecdysozoa</taxon>
        <taxon>Arthropoda</taxon>
        <taxon>Hexapoda</taxon>
        <taxon>Insecta</taxon>
        <taxon>Pterygota</taxon>
        <taxon>Neoptera</taxon>
        <taxon>Endopterygota</taxon>
        <taxon>Lepidoptera</taxon>
        <taxon>Glossata</taxon>
        <taxon>Ditrysia</taxon>
        <taxon>Papilionoidea</taxon>
        <taxon>Nymphalidae</taxon>
        <taxon>Satyrinae</taxon>
        <taxon>Satyrini</taxon>
        <taxon>Parargina</taxon>
        <taxon>Pararge</taxon>
    </lineage>
</organism>
<comment type="caution">
    <text evidence="2">The sequence shown here is derived from an EMBL/GenBank/DDBJ whole genome shotgun (WGS) entry which is preliminary data.</text>
</comment>
<name>A0A8S4RK78_9NEOP</name>
<evidence type="ECO:0000256" key="1">
    <source>
        <dbReference type="SAM" id="MobiDB-lite"/>
    </source>
</evidence>
<accession>A0A8S4RK78</accession>
<feature type="compositionally biased region" description="Basic and acidic residues" evidence="1">
    <location>
        <begin position="120"/>
        <end position="132"/>
    </location>
</feature>
<feature type="region of interest" description="Disordered" evidence="1">
    <location>
        <begin position="120"/>
        <end position="148"/>
    </location>
</feature>